<dbReference type="PANTHER" id="PTHR13501:SF10">
    <property type="entry name" value="LARGE RIBOSOMAL SUBUNIT PROTEIN UL22M"/>
    <property type="match status" value="1"/>
</dbReference>
<accession>A0ABQ6MG90</accession>
<evidence type="ECO:0000313" key="7">
    <source>
        <dbReference type="Proteomes" id="UP001165060"/>
    </source>
</evidence>
<dbReference type="InterPro" id="IPR047867">
    <property type="entry name" value="Ribosomal_uL22_bac/org-type"/>
</dbReference>
<feature type="compositionally biased region" description="Pro residues" evidence="5">
    <location>
        <begin position="86"/>
        <end position="106"/>
    </location>
</feature>
<evidence type="ECO:0000256" key="3">
    <source>
        <dbReference type="ARBA" id="ARBA00023274"/>
    </source>
</evidence>
<dbReference type="EMBL" id="BRYB01001419">
    <property type="protein sequence ID" value="GMI25369.1"/>
    <property type="molecule type" value="Genomic_DNA"/>
</dbReference>
<reference evidence="6 7" key="1">
    <citation type="journal article" date="2023" name="Commun. Biol.">
        <title>Genome analysis of Parmales, the sister group of diatoms, reveals the evolutionary specialization of diatoms from phago-mixotrophs to photoautotrophs.</title>
        <authorList>
            <person name="Ban H."/>
            <person name="Sato S."/>
            <person name="Yoshikawa S."/>
            <person name="Yamada K."/>
            <person name="Nakamura Y."/>
            <person name="Ichinomiya M."/>
            <person name="Sato N."/>
            <person name="Blanc-Mathieu R."/>
            <person name="Endo H."/>
            <person name="Kuwata A."/>
            <person name="Ogata H."/>
        </authorList>
    </citation>
    <scope>NUCLEOTIDE SEQUENCE [LARGE SCALE GENOMIC DNA]</scope>
</reference>
<comment type="similarity">
    <text evidence="1 4">Belongs to the universal ribosomal protein uL22 family.</text>
</comment>
<dbReference type="InterPro" id="IPR036394">
    <property type="entry name" value="Ribosomal_uL22_sf"/>
</dbReference>
<keyword evidence="7" id="KW-1185">Reference proteome</keyword>
<proteinExistence type="inferred from homology"/>
<dbReference type="InterPro" id="IPR001063">
    <property type="entry name" value="Ribosomal_uL22"/>
</dbReference>
<keyword evidence="3 4" id="KW-0687">Ribonucleoprotein</keyword>
<organism evidence="6 7">
    <name type="scientific">Tetraparma gracilis</name>
    <dbReference type="NCBI Taxonomy" id="2962635"/>
    <lineage>
        <taxon>Eukaryota</taxon>
        <taxon>Sar</taxon>
        <taxon>Stramenopiles</taxon>
        <taxon>Ochrophyta</taxon>
        <taxon>Bolidophyceae</taxon>
        <taxon>Parmales</taxon>
        <taxon>Triparmaceae</taxon>
        <taxon>Tetraparma</taxon>
    </lineage>
</organism>
<dbReference type="Pfam" id="PF00237">
    <property type="entry name" value="Ribosomal_L22"/>
    <property type="match status" value="1"/>
</dbReference>
<keyword evidence="2 4" id="KW-0689">Ribosomal protein</keyword>
<comment type="caution">
    <text evidence="6">The sequence shown here is derived from an EMBL/GenBank/DDBJ whole genome shotgun (WGS) entry which is preliminary data.</text>
</comment>
<evidence type="ECO:0008006" key="8">
    <source>
        <dbReference type="Google" id="ProtNLM"/>
    </source>
</evidence>
<evidence type="ECO:0000256" key="5">
    <source>
        <dbReference type="SAM" id="MobiDB-lite"/>
    </source>
</evidence>
<evidence type="ECO:0000256" key="2">
    <source>
        <dbReference type="ARBA" id="ARBA00022980"/>
    </source>
</evidence>
<dbReference type="SUPFAM" id="SSF54843">
    <property type="entry name" value="Ribosomal protein L22"/>
    <property type="match status" value="1"/>
</dbReference>
<protein>
    <recommendedName>
        <fullName evidence="8">Ribosomal protein L22</fullName>
    </recommendedName>
</protein>
<evidence type="ECO:0000256" key="4">
    <source>
        <dbReference type="RuleBase" id="RU004005"/>
    </source>
</evidence>
<dbReference type="Proteomes" id="UP001165060">
    <property type="component" value="Unassembled WGS sequence"/>
</dbReference>
<sequence>MSAASLRLGPLLALRGALQPPLRAACPSLSSLSSLAVATRPSLASPLLSLGRRPAAVHGPASILPSFARLFSTASSTASSSASPAAAPPAPPPPPSSAPPPPPPEPVRYGKIVKERHNPRPRPPPRERFDHKLTWGTQKGIRVSPWKLNLLATQIRGLRVPDALLQLRFSKKGKAPLLRSLVFKTANLADIRHSLHPAQLEVAQCFVTPGTPLKRLTTMARGRAGARLHRHAHVNVVLGRIDFEGKIEKAESKGQKKKW</sequence>
<gene>
    <name evidence="6" type="ORF">TeGR_g9039</name>
</gene>
<dbReference type="Gene3D" id="3.90.470.10">
    <property type="entry name" value="Ribosomal protein L22/L17"/>
    <property type="match status" value="1"/>
</dbReference>
<dbReference type="PANTHER" id="PTHR13501">
    <property type="entry name" value="CHLOROPLAST 50S RIBOSOMAL PROTEIN L22-RELATED"/>
    <property type="match status" value="1"/>
</dbReference>
<feature type="region of interest" description="Disordered" evidence="5">
    <location>
        <begin position="78"/>
        <end position="109"/>
    </location>
</feature>
<name>A0ABQ6MG90_9STRA</name>
<evidence type="ECO:0000256" key="1">
    <source>
        <dbReference type="ARBA" id="ARBA00009451"/>
    </source>
</evidence>
<evidence type="ECO:0000313" key="6">
    <source>
        <dbReference type="EMBL" id="GMI25369.1"/>
    </source>
</evidence>